<evidence type="ECO:0000313" key="2">
    <source>
        <dbReference type="EMBL" id="RRT53164.1"/>
    </source>
</evidence>
<dbReference type="InterPro" id="IPR044976">
    <property type="entry name" value="FIPS5/FIPS3-like"/>
</dbReference>
<accession>A0A426YN52</accession>
<feature type="compositionally biased region" description="Basic and acidic residues" evidence="1">
    <location>
        <begin position="270"/>
        <end position="292"/>
    </location>
</feature>
<feature type="region of interest" description="Disordered" evidence="1">
    <location>
        <begin position="267"/>
        <end position="309"/>
    </location>
</feature>
<dbReference type="Proteomes" id="UP000287651">
    <property type="component" value="Unassembled WGS sequence"/>
</dbReference>
<proteinExistence type="predicted"/>
<comment type="caution">
    <text evidence="2">The sequence shown here is derived from an EMBL/GenBank/DDBJ whole genome shotgun (WGS) entry which is preliminary data.</text>
</comment>
<protein>
    <submittedName>
        <fullName evidence="2">Uncharacterized protein</fullName>
    </submittedName>
</protein>
<gene>
    <name evidence="2" type="ORF">B296_00049991</name>
</gene>
<name>A0A426YN52_ENSVE</name>
<feature type="region of interest" description="Disordered" evidence="1">
    <location>
        <begin position="318"/>
        <end position="337"/>
    </location>
</feature>
<sequence length="351" mass="38767">MDSEEDDFGDLYADLDDQVNAGITAVGESHSAKEFDSTSEECCADERAGEAGETQMGCYAGRDLDLEADGTESEDELHIVLNEEDGSNLPTSERCSGGWYEEEEDEDEDLVIVTGSEHHQNNSRKHGERLSNVDELKQRSAKRVGVPKVVCNGWVFNDASDSVQFVNGERVPYAMDNLDKGLTRLEMVTVEEPIEDGLAEESRNSEKQDRVYLEPIYDNGHANGFAISICTTRYGRYTPVHQVTGTRIVCYPAVPPKIDHRQSISAVGGRLREKSTVGGRLREKSTIGDRLREKKGRRRRGGEERSTSFPHVVLARTPSSPAGAFSPAQGDGTSPCARRKIEATSPLFFLF</sequence>
<dbReference type="AlphaFoldDB" id="A0A426YN52"/>
<dbReference type="PANTHER" id="PTHR36884:SF4">
    <property type="entry name" value="FIP1[III]-LIKE PROTEIN"/>
    <property type="match status" value="1"/>
</dbReference>
<reference evidence="2 3" key="1">
    <citation type="journal article" date="2014" name="Agronomy (Basel)">
        <title>A Draft Genome Sequence for Ensete ventricosum, the Drought-Tolerant Tree Against Hunger.</title>
        <authorList>
            <person name="Harrison J."/>
            <person name="Moore K.A."/>
            <person name="Paszkiewicz K."/>
            <person name="Jones T."/>
            <person name="Grant M."/>
            <person name="Ambacheew D."/>
            <person name="Muzemil S."/>
            <person name="Studholme D.J."/>
        </authorList>
    </citation>
    <scope>NUCLEOTIDE SEQUENCE [LARGE SCALE GENOMIC DNA]</scope>
</reference>
<dbReference type="GO" id="GO:0006397">
    <property type="term" value="P:mRNA processing"/>
    <property type="evidence" value="ECO:0007669"/>
    <property type="project" value="InterPro"/>
</dbReference>
<evidence type="ECO:0000256" key="1">
    <source>
        <dbReference type="SAM" id="MobiDB-lite"/>
    </source>
</evidence>
<feature type="region of interest" description="Disordered" evidence="1">
    <location>
        <begin position="23"/>
        <end position="56"/>
    </location>
</feature>
<dbReference type="EMBL" id="AMZH03011272">
    <property type="protein sequence ID" value="RRT53164.1"/>
    <property type="molecule type" value="Genomic_DNA"/>
</dbReference>
<evidence type="ECO:0000313" key="3">
    <source>
        <dbReference type="Proteomes" id="UP000287651"/>
    </source>
</evidence>
<dbReference type="PANTHER" id="PTHR36884">
    <property type="entry name" value="FIP1[III]-LIKE PROTEIN"/>
    <property type="match status" value="1"/>
</dbReference>
<organism evidence="2 3">
    <name type="scientific">Ensete ventricosum</name>
    <name type="common">Abyssinian banana</name>
    <name type="synonym">Musa ensete</name>
    <dbReference type="NCBI Taxonomy" id="4639"/>
    <lineage>
        <taxon>Eukaryota</taxon>
        <taxon>Viridiplantae</taxon>
        <taxon>Streptophyta</taxon>
        <taxon>Embryophyta</taxon>
        <taxon>Tracheophyta</taxon>
        <taxon>Spermatophyta</taxon>
        <taxon>Magnoliopsida</taxon>
        <taxon>Liliopsida</taxon>
        <taxon>Zingiberales</taxon>
        <taxon>Musaceae</taxon>
        <taxon>Ensete</taxon>
    </lineage>
</organism>